<organism evidence="1 2">
    <name type="scientific">Fusarium decemcellulare</name>
    <dbReference type="NCBI Taxonomy" id="57161"/>
    <lineage>
        <taxon>Eukaryota</taxon>
        <taxon>Fungi</taxon>
        <taxon>Dikarya</taxon>
        <taxon>Ascomycota</taxon>
        <taxon>Pezizomycotina</taxon>
        <taxon>Sordariomycetes</taxon>
        <taxon>Hypocreomycetidae</taxon>
        <taxon>Hypocreales</taxon>
        <taxon>Nectriaceae</taxon>
        <taxon>Fusarium</taxon>
        <taxon>Fusarium decemcellulare species complex</taxon>
    </lineage>
</organism>
<dbReference type="EMBL" id="JANRMS010000064">
    <property type="protein sequence ID" value="KAJ3547886.1"/>
    <property type="molecule type" value="Genomic_DNA"/>
</dbReference>
<sequence length="1101" mass="116513">MKPYFLLLLGGTGSAVLTGPYQPPPPPPPPPPSNLDGSASTTRDANPEATQSTMSDGVSSDSSGIEMPPGSDSTSNLLPGPPSDTTQPTFLMPVPHTSGQPGETHDSHVIVETTTSTESTGDSTATATQTGADDQDTETGSVSASATATGSEAIPSNSGSTELEASETKTTAADEETGTSTDSTNTATETTTTDDGHSSIDSQTTEPNTDANGPTTVGVTTSTGGSQDETSSDGSDTTSIASATTADDATETNSGPDTGDPDPSSETSGSQPEPSSSETTGQGTSTETDDPNETTTSMDPENPTAAPTITDSTPPQTTEPGVTTTPGPISTTKSEDDDGITSTLTVPPETFSPTTVSNDEWTTNTWITTTSEGSDEPTVVPVLVGCPECGGDGHGIVIFGFPPTPNTVINIPGFPSFSFPCIPGLTPGCGSPPESHDDNGSDENEDDNDDEDEDDEEEEQSSSTTCTDTITASDCLVSCPTEDSNGEAECTTTCTKTHTGCSVSGVTTTTSAQECSATGGSCSTCQKDIFVVNDNEEPELVLDDDSVLQKRATLGKRTVPEKITSLGGGICTLQKTGVRFPGYPSGGDLFTADKTPHSQPSDPYHDTPKWFIARKDPNTCARSLAKVVKQDFMAQTSDPGKKKDSVTQGSQGKINCADLAYYTNDDPNVAGPNLLEDVYNAFPSKNKYREDFMGMDEYTNSICKGTIVTPSVIPKEVTNITPASKLVQNNSPWQGVAKWMDSILQMLEKLSIGVELWNSPDVQTIVIRQNRRIHSRFVNIDNNAKNCKNDGAVINNVWSFSAAYQKYMNELFQGTPNSINTIVQKAADDLFKRMDDNFAALQQRGPSLSSNEQADVANWQARYAPLKTATYQVSITWDFSYTNLKKRQDDENDDGFEEGAACPLPTSSVTSSMLTFSTSYISTTAEEPTPTTETATPTESEWDGTCPTTSQITVEDGKLPDGVGEKCLCKSTPSSELFEPFTPDQLEDALQDFCDGSRTLLNPDPQWDNVAKHYKLGDTSALFISASWTTGADGDCDRPSGDVELGDNCKTALRRLKCQDMDNNYGGSYVEVLDQGCVAWVAGPAYASDGEFPDEYPPRDD</sequence>
<evidence type="ECO:0000313" key="1">
    <source>
        <dbReference type="EMBL" id="KAJ3547886.1"/>
    </source>
</evidence>
<keyword evidence="2" id="KW-1185">Reference proteome</keyword>
<comment type="caution">
    <text evidence="1">The sequence shown here is derived from an EMBL/GenBank/DDBJ whole genome shotgun (WGS) entry which is preliminary data.</text>
</comment>
<accession>A0ACC1SWG2</accession>
<gene>
    <name evidence="1" type="ORF">NM208_g1284</name>
</gene>
<dbReference type="Proteomes" id="UP001148629">
    <property type="component" value="Unassembled WGS sequence"/>
</dbReference>
<proteinExistence type="predicted"/>
<reference evidence="1" key="1">
    <citation type="submission" date="2022-08" db="EMBL/GenBank/DDBJ databases">
        <title>Genome Sequence of Fusarium decemcellulare.</title>
        <authorList>
            <person name="Buettner E."/>
        </authorList>
    </citation>
    <scope>NUCLEOTIDE SEQUENCE</scope>
    <source>
        <strain evidence="1">Babe19</strain>
    </source>
</reference>
<evidence type="ECO:0000313" key="2">
    <source>
        <dbReference type="Proteomes" id="UP001148629"/>
    </source>
</evidence>
<name>A0ACC1SWG2_9HYPO</name>
<protein>
    <submittedName>
        <fullName evidence="1">Uncharacterized protein</fullName>
    </submittedName>
</protein>